<dbReference type="PROSITE" id="PS00034">
    <property type="entry name" value="PAIRED_1"/>
    <property type="match status" value="1"/>
</dbReference>
<dbReference type="Proteomes" id="UP000887565">
    <property type="component" value="Unplaced"/>
</dbReference>
<dbReference type="InterPro" id="IPR009057">
    <property type="entry name" value="Homeodomain-like_sf"/>
</dbReference>
<evidence type="ECO:0000256" key="4">
    <source>
        <dbReference type="ARBA" id="ARBA00023015"/>
    </source>
</evidence>
<dbReference type="InterPro" id="IPR036388">
    <property type="entry name" value="WH-like_DNA-bd_sf"/>
</dbReference>
<proteinExistence type="predicted"/>
<keyword evidence="5" id="KW-0238">DNA-binding</keyword>
<keyword evidence="7" id="KW-0539">Nucleus</keyword>
<sequence length="184" mass="20715">MNNCLIIIIGFKDFKAPPRRQVALVQQLASPSVCRQAGVNQLGGVFVNGRPLPLFIRCKIVEMARLGIRPCDISRQLLISHGCVSKILSRFNETGSISPGALDGNKKRIIPHLVSRIILQWKHEKPDVTVKEIRDYLLYYRIYVESNVPAGSSIEKILESDENFEKMSQTRLQSAINHGILVPR</sequence>
<evidence type="ECO:0000256" key="2">
    <source>
        <dbReference type="ARBA" id="ARBA00022473"/>
    </source>
</evidence>
<dbReference type="PRINTS" id="PR00027">
    <property type="entry name" value="PAIREDBOX"/>
</dbReference>
<keyword evidence="6" id="KW-0804">Transcription</keyword>
<keyword evidence="2" id="KW-0217">Developmental protein</keyword>
<evidence type="ECO:0000256" key="6">
    <source>
        <dbReference type="ARBA" id="ARBA00023163"/>
    </source>
</evidence>
<keyword evidence="3" id="KW-0563">Paired box</keyword>
<dbReference type="AlphaFoldDB" id="A0A915I4V0"/>
<keyword evidence="9" id="KW-1185">Reference proteome</keyword>
<protein>
    <submittedName>
        <fullName evidence="10">Paired domain-containing protein</fullName>
    </submittedName>
</protein>
<keyword evidence="4" id="KW-0805">Transcription regulation</keyword>
<comment type="subcellular location">
    <subcellularLocation>
        <location evidence="1">Nucleus</location>
    </subcellularLocation>
</comment>
<reference evidence="10" key="1">
    <citation type="submission" date="2022-11" db="UniProtKB">
        <authorList>
            <consortium name="WormBaseParasite"/>
        </authorList>
    </citation>
    <scope>IDENTIFICATION</scope>
</reference>
<evidence type="ECO:0000256" key="1">
    <source>
        <dbReference type="ARBA" id="ARBA00004123"/>
    </source>
</evidence>
<evidence type="ECO:0000256" key="5">
    <source>
        <dbReference type="ARBA" id="ARBA00023125"/>
    </source>
</evidence>
<evidence type="ECO:0000313" key="10">
    <source>
        <dbReference type="WBParaSite" id="nRc.2.0.1.t09163-RA"/>
    </source>
</evidence>
<dbReference type="SMART" id="SM00351">
    <property type="entry name" value="PAX"/>
    <property type="match status" value="1"/>
</dbReference>
<feature type="domain" description="Paired" evidence="8">
    <location>
        <begin position="35"/>
        <end position="161"/>
    </location>
</feature>
<dbReference type="GO" id="GO:0000978">
    <property type="term" value="F:RNA polymerase II cis-regulatory region sequence-specific DNA binding"/>
    <property type="evidence" value="ECO:0007669"/>
    <property type="project" value="TreeGrafter"/>
</dbReference>
<dbReference type="OMA" id="QPRIFAW"/>
<dbReference type="InterPro" id="IPR043182">
    <property type="entry name" value="PAIRED_DNA-bd_dom"/>
</dbReference>
<dbReference type="GO" id="GO:0000981">
    <property type="term" value="F:DNA-binding transcription factor activity, RNA polymerase II-specific"/>
    <property type="evidence" value="ECO:0007669"/>
    <property type="project" value="TreeGrafter"/>
</dbReference>
<dbReference type="WBParaSite" id="nRc.2.0.1.t09163-RA">
    <property type="protein sequence ID" value="nRc.2.0.1.t09163-RA"/>
    <property type="gene ID" value="nRc.2.0.1.g09163"/>
</dbReference>
<accession>A0A915I4V0</accession>
<organism evidence="9 10">
    <name type="scientific">Romanomermis culicivorax</name>
    <name type="common">Nematode worm</name>
    <dbReference type="NCBI Taxonomy" id="13658"/>
    <lineage>
        <taxon>Eukaryota</taxon>
        <taxon>Metazoa</taxon>
        <taxon>Ecdysozoa</taxon>
        <taxon>Nematoda</taxon>
        <taxon>Enoplea</taxon>
        <taxon>Dorylaimia</taxon>
        <taxon>Mermithida</taxon>
        <taxon>Mermithoidea</taxon>
        <taxon>Mermithidae</taxon>
        <taxon>Romanomermis</taxon>
    </lineage>
</organism>
<evidence type="ECO:0000313" key="9">
    <source>
        <dbReference type="Proteomes" id="UP000887565"/>
    </source>
</evidence>
<dbReference type="Pfam" id="PF00292">
    <property type="entry name" value="PAX"/>
    <property type="match status" value="1"/>
</dbReference>
<evidence type="ECO:0000259" key="8">
    <source>
        <dbReference type="PROSITE" id="PS51057"/>
    </source>
</evidence>
<dbReference type="GO" id="GO:0005634">
    <property type="term" value="C:nucleus"/>
    <property type="evidence" value="ECO:0007669"/>
    <property type="project" value="UniProtKB-SubCell"/>
</dbReference>
<dbReference type="PANTHER" id="PTHR45636:SF43">
    <property type="entry name" value="PAIRED BOX POX-NEURO PROTEIN"/>
    <property type="match status" value="1"/>
</dbReference>
<evidence type="ECO:0000256" key="3">
    <source>
        <dbReference type="ARBA" id="ARBA00022724"/>
    </source>
</evidence>
<name>A0A915I4V0_ROMCU</name>
<dbReference type="PANTHER" id="PTHR45636">
    <property type="entry name" value="PAIRED BOX PROTEIN PAX-6-RELATED-RELATED"/>
    <property type="match status" value="1"/>
</dbReference>
<dbReference type="InterPro" id="IPR043565">
    <property type="entry name" value="PAX_fam"/>
</dbReference>
<dbReference type="PROSITE" id="PS51057">
    <property type="entry name" value="PAIRED_2"/>
    <property type="match status" value="1"/>
</dbReference>
<dbReference type="InterPro" id="IPR001523">
    <property type="entry name" value="Paired_dom"/>
</dbReference>
<dbReference type="SUPFAM" id="SSF46689">
    <property type="entry name" value="Homeodomain-like"/>
    <property type="match status" value="1"/>
</dbReference>
<dbReference type="Gene3D" id="1.10.10.10">
    <property type="entry name" value="Winged helix-like DNA-binding domain superfamily/Winged helix DNA-binding domain"/>
    <property type="match status" value="2"/>
</dbReference>
<evidence type="ECO:0000256" key="7">
    <source>
        <dbReference type="ARBA" id="ARBA00023242"/>
    </source>
</evidence>